<dbReference type="FunFam" id="3.90.550.50:FF:000001">
    <property type="entry name" value="Hexosyltransferase"/>
    <property type="match status" value="1"/>
</dbReference>
<evidence type="ECO:0000256" key="10">
    <source>
        <dbReference type="ARBA" id="ARBA00023098"/>
    </source>
</evidence>
<keyword evidence="8" id="KW-1133">Transmembrane helix</keyword>
<dbReference type="EC" id="2.4.1.-" evidence="13"/>
<dbReference type="GeneTree" id="ENSGT00940000157606"/>
<evidence type="ECO:0000256" key="1">
    <source>
        <dbReference type="ARBA" id="ARBA00004323"/>
    </source>
</evidence>
<evidence type="ECO:0000256" key="8">
    <source>
        <dbReference type="ARBA" id="ARBA00022989"/>
    </source>
</evidence>
<dbReference type="AlphaFoldDB" id="A0A8C4QN94"/>
<name>A0A8C4QN94_EPTBU</name>
<protein>
    <recommendedName>
        <fullName evidence="13">Hexosyltransferase</fullName>
        <ecNumber evidence="13">2.4.1.-</ecNumber>
    </recommendedName>
</protein>
<keyword evidence="9 13" id="KW-0333">Golgi apparatus</keyword>
<evidence type="ECO:0000313" key="15">
    <source>
        <dbReference type="Proteomes" id="UP000694388"/>
    </source>
</evidence>
<dbReference type="Ensembl" id="ENSEBUT00000018674.1">
    <property type="protein sequence ID" value="ENSEBUP00000018099.1"/>
    <property type="gene ID" value="ENSEBUG00000011306.1"/>
</dbReference>
<evidence type="ECO:0000256" key="3">
    <source>
        <dbReference type="ARBA" id="ARBA00008661"/>
    </source>
</evidence>
<evidence type="ECO:0000256" key="6">
    <source>
        <dbReference type="ARBA" id="ARBA00022692"/>
    </source>
</evidence>
<dbReference type="GO" id="GO:0030311">
    <property type="term" value="P:poly-N-acetyllactosamine biosynthetic process"/>
    <property type="evidence" value="ECO:0007669"/>
    <property type="project" value="TreeGrafter"/>
</dbReference>
<evidence type="ECO:0000256" key="7">
    <source>
        <dbReference type="ARBA" id="ARBA00022968"/>
    </source>
</evidence>
<evidence type="ECO:0000256" key="9">
    <source>
        <dbReference type="ARBA" id="ARBA00023034"/>
    </source>
</evidence>
<accession>A0A8C4QN94</accession>
<reference evidence="14" key="1">
    <citation type="submission" date="2025-08" db="UniProtKB">
        <authorList>
            <consortium name="Ensembl"/>
        </authorList>
    </citation>
    <scope>IDENTIFICATION</scope>
</reference>
<evidence type="ECO:0000313" key="14">
    <source>
        <dbReference type="Ensembl" id="ENSEBUP00000018099.1"/>
    </source>
</evidence>
<dbReference type="OMA" id="STWGHER"/>
<evidence type="ECO:0000256" key="5">
    <source>
        <dbReference type="ARBA" id="ARBA00022679"/>
    </source>
</evidence>
<dbReference type="GO" id="GO:0000139">
    <property type="term" value="C:Golgi membrane"/>
    <property type="evidence" value="ECO:0007669"/>
    <property type="project" value="UniProtKB-SubCell"/>
</dbReference>
<comment type="pathway">
    <text evidence="2">Protein modification; protein glycosylation.</text>
</comment>
<keyword evidence="4 13" id="KW-0328">Glycosyltransferase</keyword>
<comment type="similarity">
    <text evidence="3 13">Belongs to the glycosyltransferase 31 family.</text>
</comment>
<keyword evidence="10" id="KW-0443">Lipid metabolism</keyword>
<dbReference type="InterPro" id="IPR002659">
    <property type="entry name" value="Glyco_trans_31"/>
</dbReference>
<dbReference type="Proteomes" id="UP000694388">
    <property type="component" value="Unplaced"/>
</dbReference>
<dbReference type="GO" id="GO:0006629">
    <property type="term" value="P:lipid metabolic process"/>
    <property type="evidence" value="ECO:0007669"/>
    <property type="project" value="UniProtKB-KW"/>
</dbReference>
<comment type="subcellular location">
    <subcellularLocation>
        <location evidence="1 13">Golgi apparatus membrane</location>
        <topology evidence="1 13">Single-pass type II membrane protein</topology>
    </subcellularLocation>
</comment>
<keyword evidence="6" id="KW-0812">Transmembrane</keyword>
<dbReference type="GO" id="GO:0016758">
    <property type="term" value="F:hexosyltransferase activity"/>
    <property type="evidence" value="ECO:0007669"/>
    <property type="project" value="InterPro"/>
</dbReference>
<evidence type="ECO:0000256" key="4">
    <source>
        <dbReference type="ARBA" id="ARBA00022676"/>
    </source>
</evidence>
<evidence type="ECO:0000256" key="12">
    <source>
        <dbReference type="ARBA" id="ARBA00023180"/>
    </source>
</evidence>
<dbReference type="Gene3D" id="3.90.550.50">
    <property type="match status" value="1"/>
</dbReference>
<dbReference type="PANTHER" id="PTHR11214:SF394">
    <property type="entry name" value="HEXOSYLTRANSFERASE"/>
    <property type="match status" value="1"/>
</dbReference>
<keyword evidence="12" id="KW-0325">Glycoprotein</keyword>
<dbReference type="GO" id="GO:0006493">
    <property type="term" value="P:protein O-linked glycosylation"/>
    <property type="evidence" value="ECO:0007669"/>
    <property type="project" value="TreeGrafter"/>
</dbReference>
<organism evidence="14 15">
    <name type="scientific">Eptatretus burgeri</name>
    <name type="common">Inshore hagfish</name>
    <dbReference type="NCBI Taxonomy" id="7764"/>
    <lineage>
        <taxon>Eukaryota</taxon>
        <taxon>Metazoa</taxon>
        <taxon>Chordata</taxon>
        <taxon>Craniata</taxon>
        <taxon>Vertebrata</taxon>
        <taxon>Cyclostomata</taxon>
        <taxon>Myxini</taxon>
        <taxon>Myxiniformes</taxon>
        <taxon>Myxinidae</taxon>
        <taxon>Eptatretinae</taxon>
        <taxon>Eptatretus</taxon>
    </lineage>
</organism>
<keyword evidence="15" id="KW-1185">Reference proteome</keyword>
<dbReference type="PANTHER" id="PTHR11214">
    <property type="entry name" value="BETA-1,3-N-ACETYLGLUCOSAMINYLTRANSFERASE"/>
    <property type="match status" value="1"/>
</dbReference>
<proteinExistence type="inferred from homology"/>
<reference evidence="14" key="2">
    <citation type="submission" date="2025-09" db="UniProtKB">
        <authorList>
            <consortium name="Ensembl"/>
        </authorList>
    </citation>
    <scope>IDENTIFICATION</scope>
</reference>
<evidence type="ECO:0000256" key="13">
    <source>
        <dbReference type="RuleBase" id="RU363063"/>
    </source>
</evidence>
<keyword evidence="7" id="KW-0735">Signal-anchor</keyword>
<evidence type="ECO:0000256" key="2">
    <source>
        <dbReference type="ARBA" id="ARBA00004922"/>
    </source>
</evidence>
<dbReference type="Pfam" id="PF01762">
    <property type="entry name" value="Galactosyl_T"/>
    <property type="match status" value="1"/>
</dbReference>
<dbReference type="GO" id="GO:0008194">
    <property type="term" value="F:UDP-glycosyltransferase activity"/>
    <property type="evidence" value="ECO:0007669"/>
    <property type="project" value="TreeGrafter"/>
</dbReference>
<keyword evidence="11" id="KW-0472">Membrane</keyword>
<evidence type="ECO:0000256" key="11">
    <source>
        <dbReference type="ARBA" id="ARBA00023136"/>
    </source>
</evidence>
<keyword evidence="5" id="KW-0808">Transferase</keyword>
<sequence length="341" mass="39127">GFGSGPDLVQVWILVQIRIWFRSGFGSGPDLVQVWILVQVRILVQHFVAHRHCRYFPMLHNHPKKCGAVDGSKYVPYLLLVMKSTPAQAERREAIRRTWGREGLASGGRKIKRLFLLALPPDTPEGALQQKLVDYEDRVHGDILQWAFTDSFFNLTLKELNFLKWFHMFCPRVPFVFKGDDDVFVNTANVIDYLAFVRPGSDLFAGDVIEDAMPIRNPESKYYIPPPIFRPARYPPYAGGGGYLMSGVLTRRLHAAAKLVDNFPIDDVWLGMVLRRLNVIPLHHPGFRTFGIVRRRETPMNKDPCFYRGLLLVHKLMPPELLAILRVKWLLTSFFCRTSLG</sequence>